<organism evidence="4 5">
    <name type="scientific">Pleurostoma richardsiae</name>
    <dbReference type="NCBI Taxonomy" id="41990"/>
    <lineage>
        <taxon>Eukaryota</taxon>
        <taxon>Fungi</taxon>
        <taxon>Dikarya</taxon>
        <taxon>Ascomycota</taxon>
        <taxon>Pezizomycotina</taxon>
        <taxon>Sordariomycetes</taxon>
        <taxon>Sordariomycetidae</taxon>
        <taxon>Calosphaeriales</taxon>
        <taxon>Pleurostomataceae</taxon>
        <taxon>Pleurostoma</taxon>
    </lineage>
</organism>
<dbReference type="GO" id="GO:0052757">
    <property type="term" value="F:chondroitin hydrolase activity"/>
    <property type="evidence" value="ECO:0007669"/>
    <property type="project" value="TreeGrafter"/>
</dbReference>
<comment type="caution">
    <text evidence="4">The sequence shown here is derived from an EMBL/GenBank/DDBJ whole genome shotgun (WGS) entry which is preliminary data.</text>
</comment>
<evidence type="ECO:0000256" key="1">
    <source>
        <dbReference type="ARBA" id="ARBA00022801"/>
    </source>
</evidence>
<dbReference type="FunFam" id="1.50.10.10:FF:000048">
    <property type="entry name" value="Unsaturated chondroitin disaccharide hydrolase"/>
    <property type="match status" value="1"/>
</dbReference>
<dbReference type="EMBL" id="JANBVO010000079">
    <property type="protein sequence ID" value="KAJ9130763.1"/>
    <property type="molecule type" value="Genomic_DNA"/>
</dbReference>
<feature type="region of interest" description="Disordered" evidence="3">
    <location>
        <begin position="1"/>
        <end position="38"/>
    </location>
</feature>
<dbReference type="AlphaFoldDB" id="A0AA38RHJ2"/>
<dbReference type="InterPro" id="IPR052369">
    <property type="entry name" value="UG_Glycosaminoglycan_Hydrolase"/>
</dbReference>
<dbReference type="PANTHER" id="PTHR36845">
    <property type="entry name" value="HYDROLASE, PUTATIVE (AFU_ORTHOLOGUE AFUA_7G05090)-RELATED"/>
    <property type="match status" value="1"/>
</dbReference>
<protein>
    <submittedName>
        <fullName evidence="4">Six-hairpin glycosidase-like protein</fullName>
    </submittedName>
</protein>
<accession>A0AA38RHJ2</accession>
<name>A0AA38RHJ2_9PEZI</name>
<evidence type="ECO:0000256" key="3">
    <source>
        <dbReference type="SAM" id="MobiDB-lite"/>
    </source>
</evidence>
<dbReference type="SUPFAM" id="SSF48208">
    <property type="entry name" value="Six-hairpin glycosidases"/>
    <property type="match status" value="1"/>
</dbReference>
<dbReference type="InterPro" id="IPR008928">
    <property type="entry name" value="6-hairpin_glycosidase_sf"/>
</dbReference>
<dbReference type="Proteomes" id="UP001174694">
    <property type="component" value="Unassembled WGS sequence"/>
</dbReference>
<comment type="similarity">
    <text evidence="2">Belongs to the glycosyl hydrolase 88 family.</text>
</comment>
<proteinExistence type="inferred from homology"/>
<evidence type="ECO:0000256" key="2">
    <source>
        <dbReference type="ARBA" id="ARBA00038358"/>
    </source>
</evidence>
<sequence>MDTSSDEGATLSRRASESSSLGRSAASDTSVSVQLTPSKTKESASILEPLHVRLGELFAENVAAKILRTAVNALENNNPPVAYPEFVPQAGTDAGKYLLREADFWTCGFFPGCIYSLLERTVKYPQATGTDAEKAQVLRRVLQEVGTTWTGPIRGMAGRTDTHDMSFIIQPSLRQQWELFNDESALASVELAARSLYSRYDSRVSAIRSWDALTQHGVHITSLTDDFLVIIDSMCNLDLLYYAAAHTGQTELADAATAHAATLKLTHLRPEAKARRHGYSGPLFSTFHVVNFSPATGEVKEKRTAQGYAADSTWARGQAWGILGYAQTFLWTGDAQFAEAACGLAEYFLLRMETSPACVEVPAAGGRTKGRYVPLWDFDAPIDEAAPLRDSSAGVIAANGMLVLSQALRGVGKQKLSARYLDAAVTVVEDILAFSLAQEKAVMILDGDDGKLTVKDAQPGSTFDAVLKNATANANAKDQIRYWNHGLVYGDYYLIEFGNRLLRMGLA</sequence>
<keyword evidence="1" id="KW-0378">Hydrolase</keyword>
<dbReference type="GO" id="GO:0000272">
    <property type="term" value="P:polysaccharide catabolic process"/>
    <property type="evidence" value="ECO:0007669"/>
    <property type="project" value="TreeGrafter"/>
</dbReference>
<dbReference type="PANTHER" id="PTHR36845:SF1">
    <property type="entry name" value="HYDROLASE, PUTATIVE (AFU_ORTHOLOGUE AFUA_7G05090)-RELATED"/>
    <property type="match status" value="1"/>
</dbReference>
<dbReference type="Gene3D" id="1.50.10.10">
    <property type="match status" value="1"/>
</dbReference>
<feature type="compositionally biased region" description="Low complexity" evidence="3">
    <location>
        <begin position="17"/>
        <end position="30"/>
    </location>
</feature>
<evidence type="ECO:0000313" key="5">
    <source>
        <dbReference type="Proteomes" id="UP001174694"/>
    </source>
</evidence>
<evidence type="ECO:0000313" key="4">
    <source>
        <dbReference type="EMBL" id="KAJ9130763.1"/>
    </source>
</evidence>
<dbReference type="InterPro" id="IPR012341">
    <property type="entry name" value="6hp_glycosidase-like_sf"/>
</dbReference>
<reference evidence="4" key="1">
    <citation type="submission" date="2022-07" db="EMBL/GenBank/DDBJ databases">
        <title>Fungi with potential for degradation of polypropylene.</title>
        <authorList>
            <person name="Gostincar C."/>
        </authorList>
    </citation>
    <scope>NUCLEOTIDE SEQUENCE</scope>
    <source>
        <strain evidence="4">EXF-13308</strain>
    </source>
</reference>
<gene>
    <name evidence="4" type="ORF">NKR23_g12038</name>
</gene>
<keyword evidence="5" id="KW-1185">Reference proteome</keyword>
<keyword evidence="4" id="KW-0326">Glycosidase</keyword>